<reference evidence="3 4" key="1">
    <citation type="journal article" date="2016" name="Nat. Commun.">
        <title>Thousands of microbial genomes shed light on interconnected biogeochemical processes in an aquifer system.</title>
        <authorList>
            <person name="Anantharaman K."/>
            <person name="Brown C.T."/>
            <person name="Hug L.A."/>
            <person name="Sharon I."/>
            <person name="Castelle C.J."/>
            <person name="Probst A.J."/>
            <person name="Thomas B.C."/>
            <person name="Singh A."/>
            <person name="Wilkins M.J."/>
            <person name="Karaoz U."/>
            <person name="Brodie E.L."/>
            <person name="Williams K.H."/>
            <person name="Hubbard S.S."/>
            <person name="Banfield J.F."/>
        </authorList>
    </citation>
    <scope>NUCLEOTIDE SEQUENCE [LARGE SCALE GENOMIC DNA]</scope>
</reference>
<proteinExistence type="predicted"/>
<dbReference type="EMBL" id="MHQY01000005">
    <property type="protein sequence ID" value="OHA14608.1"/>
    <property type="molecule type" value="Genomic_DNA"/>
</dbReference>
<feature type="compositionally biased region" description="Basic and acidic residues" evidence="2">
    <location>
        <begin position="1"/>
        <end position="26"/>
    </location>
</feature>
<evidence type="ECO:0000313" key="3">
    <source>
        <dbReference type="EMBL" id="OHA14608.1"/>
    </source>
</evidence>
<keyword evidence="1" id="KW-0175">Coiled coil</keyword>
<dbReference type="Proteomes" id="UP000177171">
    <property type="component" value="Unassembled WGS sequence"/>
</dbReference>
<evidence type="ECO:0000313" key="4">
    <source>
        <dbReference type="Proteomes" id="UP000177171"/>
    </source>
</evidence>
<evidence type="ECO:0000256" key="2">
    <source>
        <dbReference type="SAM" id="MobiDB-lite"/>
    </source>
</evidence>
<evidence type="ECO:0000256" key="1">
    <source>
        <dbReference type="SAM" id="Coils"/>
    </source>
</evidence>
<protein>
    <submittedName>
        <fullName evidence="3">Uncharacterized protein</fullName>
    </submittedName>
</protein>
<comment type="caution">
    <text evidence="3">The sequence shown here is derived from an EMBL/GenBank/DDBJ whole genome shotgun (WGS) entry which is preliminary data.</text>
</comment>
<organism evidence="3 4">
    <name type="scientific">Candidatus Sungbacteria bacterium RIFCSPLOWO2_12_FULL_41_11</name>
    <dbReference type="NCBI Taxonomy" id="1802286"/>
    <lineage>
        <taxon>Bacteria</taxon>
        <taxon>Candidatus Sungiibacteriota</taxon>
    </lineage>
</organism>
<name>A0A1G2LSI5_9BACT</name>
<feature type="region of interest" description="Disordered" evidence="2">
    <location>
        <begin position="1"/>
        <end position="32"/>
    </location>
</feature>
<sequence>MAGTEIKKEIGKETTETITMKPEKEPQVNLADPENKGIFERLSDKAKSFGANLYEKAKINIVDRAKIMYNEDLFSWHDEISLGVASKIRGHDQRIGALEKSLVEQDRRLDSYKKRFGKLPPDLQEKAYLEKQNLERQKEILKNQRDRMQTQLEFRNNKKSLYENRRNEIAQEVNGRIQERFVAPREKRIESLQEEKGKFDQEIYAFVSTKTELEKELTELKSEVENVESDWEKDALGRIIKELQGELKESNNYIKSRLKERAAIEKKLVKLDKKANNWRDYQNEFARVTQRTSHYPETGEKPREKIKTERREISAKTSGTTGEITETKPIIETKEEIEKLSASDYINEWNRYFRSEMEIKPKSFVEISKIDQKEELTIAELENLIRNYYMAASKEKIRPLKLKERELEKRLKTLRRYLIGF</sequence>
<accession>A0A1G2LSI5</accession>
<gene>
    <name evidence="3" type="ORF">A3G49_05450</name>
</gene>
<dbReference type="AlphaFoldDB" id="A0A1G2LSI5"/>
<feature type="coiled-coil region" evidence="1">
    <location>
        <begin position="95"/>
        <end position="158"/>
    </location>
</feature>